<dbReference type="RefSeq" id="WP_177172887.1">
    <property type="nucleotide sequence ID" value="NZ_FOGD01000007.1"/>
</dbReference>
<dbReference type="Proteomes" id="UP000199766">
    <property type="component" value="Unassembled WGS sequence"/>
</dbReference>
<proteinExistence type="predicted"/>
<name>A0A1H9NSS7_9BURK</name>
<organism evidence="1 2">
    <name type="scientific">Giesbergeria anulus</name>
    <dbReference type="NCBI Taxonomy" id="180197"/>
    <lineage>
        <taxon>Bacteria</taxon>
        <taxon>Pseudomonadati</taxon>
        <taxon>Pseudomonadota</taxon>
        <taxon>Betaproteobacteria</taxon>
        <taxon>Burkholderiales</taxon>
        <taxon>Comamonadaceae</taxon>
        <taxon>Giesbergeria</taxon>
    </lineage>
</organism>
<protein>
    <submittedName>
        <fullName evidence="1">Uncharacterized protein</fullName>
    </submittedName>
</protein>
<reference evidence="1 2" key="1">
    <citation type="submission" date="2016-10" db="EMBL/GenBank/DDBJ databases">
        <authorList>
            <person name="de Groot N.N."/>
        </authorList>
    </citation>
    <scope>NUCLEOTIDE SEQUENCE [LARGE SCALE GENOMIC DNA]</scope>
    <source>
        <strain evidence="1 2">ATCC 35958</strain>
    </source>
</reference>
<evidence type="ECO:0000313" key="2">
    <source>
        <dbReference type="Proteomes" id="UP000199766"/>
    </source>
</evidence>
<dbReference type="STRING" id="180197.SAMN02982919_02320"/>
<dbReference type="EMBL" id="FOGD01000007">
    <property type="protein sequence ID" value="SER38679.1"/>
    <property type="molecule type" value="Genomic_DNA"/>
</dbReference>
<sequence length="139" mass="15824">MIQISEIIKQAKLGRARKEAQTDTCTVFAAALYDLLQAQQIPCSMACVQSVHGAPWAHLLVEVDGKFYDSMGEFSTEIYRVRAKIHPTVTVQLKFTKDFREECYDPEFDDLYLFYLKKIEQALTAYVDCNKKSDPVAAC</sequence>
<evidence type="ECO:0000313" key="1">
    <source>
        <dbReference type="EMBL" id="SER38679.1"/>
    </source>
</evidence>
<gene>
    <name evidence="1" type="ORF">SAMN02982919_02320</name>
</gene>
<keyword evidence="2" id="KW-1185">Reference proteome</keyword>
<dbReference type="AlphaFoldDB" id="A0A1H9NSS7"/>
<accession>A0A1H9NSS7</accession>